<evidence type="ECO:0000313" key="3">
    <source>
        <dbReference type="EMBL" id="AYF97081.1"/>
    </source>
</evidence>
<feature type="region of interest" description="Disordered" evidence="1">
    <location>
        <begin position="142"/>
        <end position="163"/>
    </location>
</feature>
<feature type="signal peptide" evidence="2">
    <location>
        <begin position="1"/>
        <end position="27"/>
    </location>
</feature>
<dbReference type="PROSITE" id="PS51257">
    <property type="entry name" value="PROKAR_LIPOPROTEIN"/>
    <property type="match status" value="1"/>
</dbReference>
<gene>
    <name evidence="3" type="ORF">D7I47_01660</name>
</gene>
<feature type="compositionally biased region" description="Low complexity" evidence="1">
    <location>
        <begin position="144"/>
        <end position="157"/>
    </location>
</feature>
<sequence length="201" mass="20643">MMRSPRVASGLLGGALAVTLTACSAPAEPEPTPTVSREAASALRCLVDHSPWTLDLATVDEAWRAAIPADRPVLGGEVAGTATMSFASASGWRFRAHGVAFTLSLEDGAQESTTVTTDAAGDYAVSEAGDVLVLDGLDVDETRAATTTTPDGTRTDGVSIPAPEFPWTATDAAELSFTCTEHRLVISTPGVVPSGWSLSPG</sequence>
<organism evidence="3 4">
    <name type="scientific">Protaetiibacter intestinalis</name>
    <dbReference type="NCBI Taxonomy" id="2419774"/>
    <lineage>
        <taxon>Bacteria</taxon>
        <taxon>Bacillati</taxon>
        <taxon>Actinomycetota</taxon>
        <taxon>Actinomycetes</taxon>
        <taxon>Micrococcales</taxon>
        <taxon>Microbacteriaceae</taxon>
        <taxon>Protaetiibacter</taxon>
    </lineage>
</organism>
<feature type="chain" id="PRO_5017188009" evidence="2">
    <location>
        <begin position="28"/>
        <end position="201"/>
    </location>
</feature>
<protein>
    <submittedName>
        <fullName evidence="3">Uncharacterized protein</fullName>
    </submittedName>
</protein>
<evidence type="ECO:0000256" key="1">
    <source>
        <dbReference type="SAM" id="MobiDB-lite"/>
    </source>
</evidence>
<keyword evidence="4" id="KW-1185">Reference proteome</keyword>
<keyword evidence="2" id="KW-0732">Signal</keyword>
<dbReference type="RefSeq" id="WP_120761432.1">
    <property type="nucleotide sequence ID" value="NZ_CP032630.1"/>
</dbReference>
<dbReference type="EMBL" id="CP032630">
    <property type="protein sequence ID" value="AYF97081.1"/>
    <property type="molecule type" value="Genomic_DNA"/>
</dbReference>
<dbReference type="OrthoDB" id="5121890at2"/>
<dbReference type="Proteomes" id="UP000278886">
    <property type="component" value="Chromosome"/>
</dbReference>
<dbReference type="KEGG" id="lyd:D7I47_01660"/>
<name>A0A387B5T6_9MICO</name>
<accession>A0A387B5T6</accession>
<proteinExistence type="predicted"/>
<evidence type="ECO:0000313" key="4">
    <source>
        <dbReference type="Proteomes" id="UP000278886"/>
    </source>
</evidence>
<dbReference type="AlphaFoldDB" id="A0A387B5T6"/>
<evidence type="ECO:0000256" key="2">
    <source>
        <dbReference type="SAM" id="SignalP"/>
    </source>
</evidence>
<reference evidence="4" key="1">
    <citation type="submission" date="2018-09" db="EMBL/GenBank/DDBJ databases">
        <title>Genome sequencing of strain 2DFWR-13.</title>
        <authorList>
            <person name="Heo J."/>
            <person name="Kim S.-J."/>
            <person name="Kwon S.-W."/>
        </authorList>
    </citation>
    <scope>NUCLEOTIDE SEQUENCE [LARGE SCALE GENOMIC DNA]</scope>
    <source>
        <strain evidence="4">2DFWR-13</strain>
    </source>
</reference>